<comment type="caution">
    <text evidence="8">The sequence shown here is derived from an EMBL/GenBank/DDBJ whole genome shotgun (WGS) entry which is preliminary data.</text>
</comment>
<keyword evidence="5" id="KW-0326">Glycosidase</keyword>
<organism evidence="8 9">
    <name type="scientific">Neotamlana sedimentorum</name>
    <dbReference type="NCBI Taxonomy" id="1435349"/>
    <lineage>
        <taxon>Bacteria</taxon>
        <taxon>Pseudomonadati</taxon>
        <taxon>Bacteroidota</taxon>
        <taxon>Flavobacteriia</taxon>
        <taxon>Flavobacteriales</taxon>
        <taxon>Flavobacteriaceae</taxon>
        <taxon>Neotamlana</taxon>
    </lineage>
</organism>
<dbReference type="GO" id="GO:0030203">
    <property type="term" value="P:glycosaminoglycan metabolic process"/>
    <property type="evidence" value="ECO:0007669"/>
    <property type="project" value="TreeGrafter"/>
</dbReference>
<evidence type="ECO:0000313" key="8">
    <source>
        <dbReference type="EMBL" id="KJD35095.1"/>
    </source>
</evidence>
<keyword evidence="9" id="KW-1185">Reference proteome</keyword>
<dbReference type="InterPro" id="IPR026876">
    <property type="entry name" value="Fn3_assoc_repeat"/>
</dbReference>
<keyword evidence="4" id="KW-0378">Hydrolase</keyword>
<dbReference type="InterPro" id="IPR015882">
    <property type="entry name" value="HEX_bac_N"/>
</dbReference>
<dbReference type="Gene3D" id="3.20.20.80">
    <property type="entry name" value="Glycosidases"/>
    <property type="match status" value="1"/>
</dbReference>
<dbReference type="GO" id="GO:0016020">
    <property type="term" value="C:membrane"/>
    <property type="evidence" value="ECO:0007669"/>
    <property type="project" value="TreeGrafter"/>
</dbReference>
<dbReference type="EMBL" id="JTDW01000008">
    <property type="protein sequence ID" value="KJD35095.1"/>
    <property type="molecule type" value="Genomic_DNA"/>
</dbReference>
<dbReference type="GO" id="GO:0005975">
    <property type="term" value="P:carbohydrate metabolic process"/>
    <property type="evidence" value="ECO:0007669"/>
    <property type="project" value="InterPro"/>
</dbReference>
<proteinExistence type="inferred from homology"/>
<evidence type="ECO:0000256" key="2">
    <source>
        <dbReference type="ARBA" id="ARBA00006285"/>
    </source>
</evidence>
<dbReference type="RefSeq" id="WP_082050908.1">
    <property type="nucleotide sequence ID" value="NZ_JTDW01000008.1"/>
</dbReference>
<dbReference type="PROSITE" id="PS50022">
    <property type="entry name" value="FA58C_3"/>
    <property type="match status" value="1"/>
</dbReference>
<evidence type="ECO:0000256" key="3">
    <source>
        <dbReference type="ARBA" id="ARBA00012663"/>
    </source>
</evidence>
<name>A0A0D7W7H4_9FLAO</name>
<dbReference type="PATRIC" id="fig|1435349.4.peg.3435"/>
<dbReference type="SUPFAM" id="SSF51445">
    <property type="entry name" value="(Trans)glycosidases"/>
    <property type="match status" value="1"/>
</dbReference>
<dbReference type="EC" id="3.2.1.52" evidence="3"/>
<dbReference type="OrthoDB" id="9763537at2"/>
<dbReference type="Gene3D" id="3.30.379.10">
    <property type="entry name" value="Chitobiase/beta-hexosaminidase domain 2-like"/>
    <property type="match status" value="1"/>
</dbReference>
<dbReference type="GO" id="GO:0004563">
    <property type="term" value="F:beta-N-acetylhexosaminidase activity"/>
    <property type="evidence" value="ECO:0007669"/>
    <property type="project" value="UniProtKB-EC"/>
</dbReference>
<comment type="catalytic activity">
    <reaction evidence="1">
        <text>Hydrolysis of terminal non-reducing N-acetyl-D-hexosamine residues in N-acetyl-beta-D-hexosaminides.</text>
        <dbReference type="EC" id="3.2.1.52"/>
    </reaction>
</comment>
<dbReference type="InterPro" id="IPR015883">
    <property type="entry name" value="Glyco_hydro_20_cat"/>
</dbReference>
<dbReference type="InterPro" id="IPR029018">
    <property type="entry name" value="Hex-like_dom2"/>
</dbReference>
<dbReference type="CDD" id="cd06563">
    <property type="entry name" value="GH20_chitobiase-like"/>
    <property type="match status" value="1"/>
</dbReference>
<gene>
    <name evidence="8" type="ORF">PW52_12195</name>
</gene>
<dbReference type="InterPro" id="IPR017853">
    <property type="entry name" value="GH"/>
</dbReference>
<evidence type="ECO:0000313" key="9">
    <source>
        <dbReference type="Proteomes" id="UP000032578"/>
    </source>
</evidence>
<dbReference type="PANTHER" id="PTHR22600:SF57">
    <property type="entry name" value="BETA-N-ACETYLHEXOSAMINIDASE"/>
    <property type="match status" value="1"/>
</dbReference>
<dbReference type="InterPro" id="IPR008979">
    <property type="entry name" value="Galactose-bd-like_sf"/>
</dbReference>
<evidence type="ECO:0000256" key="4">
    <source>
        <dbReference type="ARBA" id="ARBA00022801"/>
    </source>
</evidence>
<dbReference type="PRINTS" id="PR00738">
    <property type="entry name" value="GLHYDRLASE20"/>
</dbReference>
<dbReference type="InterPro" id="IPR000421">
    <property type="entry name" value="FA58C"/>
</dbReference>
<dbReference type="Pfam" id="PF02838">
    <property type="entry name" value="Glyco_hydro_20b"/>
    <property type="match status" value="1"/>
</dbReference>
<accession>A0A0D7W7H4</accession>
<evidence type="ECO:0000256" key="6">
    <source>
        <dbReference type="PIRSR" id="PIRSR625705-1"/>
    </source>
</evidence>
<sequence>MKKASHISFFVLFTVGILLNSCQEKSAKVYTEADVNIIPKVAHLNITEGVFQFNENTVFVVSNEEQKQAVKLLIDKFNNAANWNLKITAKTPTSNYISLALDNSLEQEAYTINASTSHVVLKASSASGFLYAIQSLRQLLPVEIESDTLIKNIDWEIPNVQITDSPRFKWRGLMLDVSRHFFGKDYIKETIDMLALHKMNILHLHLVDDQGWRIEIKKYPKLTEIGAWRVDQEHLLWNAREDNNPDDKGTYGGFLTQEDLKEIVAYAATKGVEVVPEIEMPAHVSSAIAAYPELSCHGEQIAVPSGALWPITDIYCAGKESTFEFLENVLLEVMDIFPSKYIHIGGDEATKTNWEVCPHCKKRIKAEKLENVEELQSYFIKRIEKFINSKGKKLIGWDEILEGGLAPEATVMSWRGVKGGIEAAKHGNDAIMSPVGYCYFDYYQGTPDLEPKAAGPVTTVSKVYQFEPIVGELFQEEEKHILGGQANVWAEHIPTEEHSQYMIFPRLTALSETLWSPKESRNWNDFSVRLKSIMNRFEYLDVNYAKSAYIINSKVKTDIQSKSVAITLQNEFPDSDIRYVLNDADLNSEAIPFTKPIVVNRTTAIKASLFEADKPINHVFKETITFHEGVASKVDYLTNYHERYQGSHAFNLVNTLRGSKDFRDGRWQAWLNKDAKVVVDLGEEKNISKVIIGSMVNQKNSVYYPTEIKVLLSHDNENFTEVGKIKKPFKVDDEPELKDFSIDFKAQKARYIKVEAKIDKSDIEVKEAWIFMDEILID</sequence>
<dbReference type="Proteomes" id="UP000032578">
    <property type="component" value="Unassembled WGS sequence"/>
</dbReference>
<reference evidence="8 9" key="1">
    <citation type="submission" date="2014-11" db="EMBL/GenBank/DDBJ databases">
        <title>Tamlana sedimentorum sp. nov., isolated from shallow sand sediments of the Sea of Japan.</title>
        <authorList>
            <person name="Romanenko L.A."/>
        </authorList>
    </citation>
    <scope>NUCLEOTIDE SEQUENCE [LARGE SCALE GENOMIC DNA]</scope>
    <source>
        <strain evidence="8 9">JCM 19808</strain>
    </source>
</reference>
<evidence type="ECO:0000256" key="1">
    <source>
        <dbReference type="ARBA" id="ARBA00001231"/>
    </source>
</evidence>
<feature type="active site" description="Proton donor" evidence="6">
    <location>
        <position position="348"/>
    </location>
</feature>
<dbReference type="SUPFAM" id="SSF49785">
    <property type="entry name" value="Galactose-binding domain-like"/>
    <property type="match status" value="1"/>
</dbReference>
<dbReference type="InterPro" id="IPR025705">
    <property type="entry name" value="Beta_hexosaminidase_sua/sub"/>
</dbReference>
<dbReference type="PANTHER" id="PTHR22600">
    <property type="entry name" value="BETA-HEXOSAMINIDASE"/>
    <property type="match status" value="1"/>
</dbReference>
<comment type="similarity">
    <text evidence="2">Belongs to the glycosyl hydrolase 20 family.</text>
</comment>
<dbReference type="SUPFAM" id="SSF55545">
    <property type="entry name" value="beta-N-acetylhexosaminidase-like domain"/>
    <property type="match status" value="1"/>
</dbReference>
<dbReference type="Pfam" id="PF13287">
    <property type="entry name" value="Fn3_assoc"/>
    <property type="match status" value="1"/>
</dbReference>
<evidence type="ECO:0000259" key="7">
    <source>
        <dbReference type="PROSITE" id="PS50022"/>
    </source>
</evidence>
<dbReference type="Pfam" id="PF00754">
    <property type="entry name" value="F5_F8_type_C"/>
    <property type="match status" value="1"/>
</dbReference>
<protein>
    <recommendedName>
        <fullName evidence="3">beta-N-acetylhexosaminidase</fullName>
        <ecNumber evidence="3">3.2.1.52</ecNumber>
    </recommendedName>
</protein>
<evidence type="ECO:0000256" key="5">
    <source>
        <dbReference type="ARBA" id="ARBA00023295"/>
    </source>
</evidence>
<dbReference type="AlphaFoldDB" id="A0A0D7W7H4"/>
<dbReference type="STRING" id="1435349.PW52_12195"/>
<feature type="domain" description="F5/8 type C" evidence="7">
    <location>
        <begin position="667"/>
        <end position="773"/>
    </location>
</feature>
<dbReference type="Gene3D" id="2.60.120.260">
    <property type="entry name" value="Galactose-binding domain-like"/>
    <property type="match status" value="1"/>
</dbReference>
<dbReference type="Pfam" id="PF00728">
    <property type="entry name" value="Glyco_hydro_20"/>
    <property type="match status" value="1"/>
</dbReference>